<keyword evidence="2 7" id="KW-0812">Transmembrane</keyword>
<evidence type="ECO:0000259" key="8">
    <source>
        <dbReference type="PROSITE" id="PS50850"/>
    </source>
</evidence>
<evidence type="ECO:0000313" key="12">
    <source>
        <dbReference type="Proteomes" id="UP000275024"/>
    </source>
</evidence>
<evidence type="ECO:0000256" key="5">
    <source>
        <dbReference type="ARBA" id="ARBA00023251"/>
    </source>
</evidence>
<evidence type="ECO:0000256" key="4">
    <source>
        <dbReference type="ARBA" id="ARBA00023136"/>
    </source>
</evidence>
<dbReference type="EMBL" id="RBDY01000004">
    <property type="protein sequence ID" value="RKN25253.1"/>
    <property type="molecule type" value="Genomic_DNA"/>
</dbReference>
<feature type="transmembrane region" description="Helical" evidence="7">
    <location>
        <begin position="91"/>
        <end position="109"/>
    </location>
</feature>
<dbReference type="SUPFAM" id="SSF103473">
    <property type="entry name" value="MFS general substrate transporter"/>
    <property type="match status" value="1"/>
</dbReference>
<comment type="caution">
    <text evidence="9">The sequence shown here is derived from an EMBL/GenBank/DDBJ whole genome shotgun (WGS) entry which is preliminary data.</text>
</comment>
<evidence type="ECO:0000313" key="11">
    <source>
        <dbReference type="Proteomes" id="UP000268652"/>
    </source>
</evidence>
<feature type="transmembrane region" description="Helical" evidence="7">
    <location>
        <begin position="426"/>
        <end position="442"/>
    </location>
</feature>
<dbReference type="GO" id="GO:0005886">
    <property type="term" value="C:plasma membrane"/>
    <property type="evidence" value="ECO:0007669"/>
    <property type="project" value="UniProtKB-SubCell"/>
</dbReference>
<evidence type="ECO:0000313" key="10">
    <source>
        <dbReference type="EMBL" id="RKN25253.1"/>
    </source>
</evidence>
<sequence>MTTETDPTTVDPPEAGTPYPRRWAAMIVLTLAFMLDLLNVSIVSVALPSIQRDLGATPTQVEWIAAAYLLAFAAALITFARLGDLWGRKRVFQLGVVAFAVTGVGSGLADTPGLLIAARAAQGLAAAALAPQVMSLLYTMFQGRERGTVFGVFGLVAGTAQAGGLLLGGVLLDADIAGTEWRMIFLITVPVAVVLAALAAWLVPESRVEGGARPRLLAAGVLTLGLVALVFPVLEGRAHGWPGWIWGCLVAGFALVVGLAFVEHRNPGTRAGALLPAELFRRRTVAGALAVQLLAFAALSGFLLVIVLWLQEGEAYSAMGAGVVSIALPAGGLVTAGFVGRLTARFGRLLVLTGCLVGAVGALGVLLAERSAEGDSIGGWSLVPGLFALGVGTTFVMPPLTTLFLSTVPAEHAGSASGVWTTSQQFGAAVGVAGLGTLYYGTTEAHGHATAIAACAFTVVAILVISAALCFTLGPNGRPAAPAGASRSSNHPPTRGDG</sequence>
<dbReference type="InterPro" id="IPR011701">
    <property type="entry name" value="MFS"/>
</dbReference>
<reference evidence="11 12" key="1">
    <citation type="submission" date="2018-09" db="EMBL/GenBank/DDBJ databases">
        <title>Streptomyces sp. nov. DS1-2, an endophytic actinomycete isolated from roots of Dendrobium scabrilingue.</title>
        <authorList>
            <person name="Kuncharoen N."/>
            <person name="Kudo T."/>
            <person name="Ohkuma M."/>
            <person name="Yuki M."/>
            <person name="Tanasupawat S."/>
        </authorList>
    </citation>
    <scope>NUCLEOTIDE SEQUENCE [LARGE SCALE GENOMIC DNA]</scope>
    <source>
        <strain evidence="9 12">AZ1-7</strain>
        <strain evidence="10 11">DS1-2</strain>
    </source>
</reference>
<comment type="subcellular location">
    <subcellularLocation>
        <location evidence="1">Cell membrane</location>
        <topology evidence="1">Multi-pass membrane protein</topology>
    </subcellularLocation>
</comment>
<proteinExistence type="predicted"/>
<dbReference type="Proteomes" id="UP000268652">
    <property type="component" value="Unassembled WGS sequence"/>
</dbReference>
<feature type="transmembrane region" description="Helical" evidence="7">
    <location>
        <begin position="63"/>
        <end position="79"/>
    </location>
</feature>
<feature type="transmembrane region" description="Helical" evidence="7">
    <location>
        <begin position="283"/>
        <end position="310"/>
    </location>
</feature>
<feature type="transmembrane region" description="Helical" evidence="7">
    <location>
        <begin position="216"/>
        <end position="234"/>
    </location>
</feature>
<dbReference type="GO" id="GO:0022857">
    <property type="term" value="F:transmembrane transporter activity"/>
    <property type="evidence" value="ECO:0007669"/>
    <property type="project" value="InterPro"/>
</dbReference>
<evidence type="ECO:0000313" key="9">
    <source>
        <dbReference type="EMBL" id="RKN10990.1"/>
    </source>
</evidence>
<feature type="transmembrane region" description="Helical" evidence="7">
    <location>
        <begin position="380"/>
        <end position="405"/>
    </location>
</feature>
<feature type="compositionally biased region" description="Low complexity" evidence="6">
    <location>
        <begin position="479"/>
        <end position="490"/>
    </location>
</feature>
<dbReference type="AlphaFoldDB" id="A0A3A9WDZ8"/>
<accession>A0A3A9WDZ8</accession>
<dbReference type="GO" id="GO:0046677">
    <property type="term" value="P:response to antibiotic"/>
    <property type="evidence" value="ECO:0007669"/>
    <property type="project" value="UniProtKB-KW"/>
</dbReference>
<evidence type="ECO:0000256" key="7">
    <source>
        <dbReference type="SAM" id="Phobius"/>
    </source>
</evidence>
<feature type="transmembrane region" description="Helical" evidence="7">
    <location>
        <begin position="121"/>
        <end position="141"/>
    </location>
</feature>
<dbReference type="InterPro" id="IPR036259">
    <property type="entry name" value="MFS_trans_sf"/>
</dbReference>
<feature type="transmembrane region" description="Helical" evidence="7">
    <location>
        <begin position="183"/>
        <end position="204"/>
    </location>
</feature>
<dbReference type="Gene3D" id="1.20.1720.10">
    <property type="entry name" value="Multidrug resistance protein D"/>
    <property type="match status" value="1"/>
</dbReference>
<feature type="transmembrane region" description="Helical" evidence="7">
    <location>
        <begin position="346"/>
        <end position="368"/>
    </location>
</feature>
<dbReference type="PROSITE" id="PS50850">
    <property type="entry name" value="MFS"/>
    <property type="match status" value="1"/>
</dbReference>
<dbReference type="PANTHER" id="PTHR42718:SF39">
    <property type="entry name" value="ACTINORHODIN TRANSPORTER-RELATED"/>
    <property type="match status" value="1"/>
</dbReference>
<dbReference type="OrthoDB" id="783189at2"/>
<dbReference type="Pfam" id="PF07690">
    <property type="entry name" value="MFS_1"/>
    <property type="match status" value="2"/>
</dbReference>
<dbReference type="PANTHER" id="PTHR42718">
    <property type="entry name" value="MAJOR FACILITATOR SUPERFAMILY MULTIDRUG TRANSPORTER MFSC"/>
    <property type="match status" value="1"/>
</dbReference>
<dbReference type="RefSeq" id="WP_120696260.1">
    <property type="nucleotide sequence ID" value="NZ_RBDX01000004.1"/>
</dbReference>
<evidence type="ECO:0000256" key="1">
    <source>
        <dbReference type="ARBA" id="ARBA00004651"/>
    </source>
</evidence>
<feature type="transmembrane region" description="Helical" evidence="7">
    <location>
        <begin position="316"/>
        <end position="339"/>
    </location>
</feature>
<feature type="transmembrane region" description="Helical" evidence="7">
    <location>
        <begin position="148"/>
        <end position="171"/>
    </location>
</feature>
<feature type="transmembrane region" description="Helical" evidence="7">
    <location>
        <begin position="448"/>
        <end position="471"/>
    </location>
</feature>
<dbReference type="EMBL" id="RBDX01000004">
    <property type="protein sequence ID" value="RKN10990.1"/>
    <property type="molecule type" value="Genomic_DNA"/>
</dbReference>
<evidence type="ECO:0000256" key="6">
    <source>
        <dbReference type="SAM" id="MobiDB-lite"/>
    </source>
</evidence>
<keyword evidence="4 7" id="KW-0472">Membrane</keyword>
<evidence type="ECO:0000256" key="2">
    <source>
        <dbReference type="ARBA" id="ARBA00022692"/>
    </source>
</evidence>
<evidence type="ECO:0000256" key="3">
    <source>
        <dbReference type="ARBA" id="ARBA00022989"/>
    </source>
</evidence>
<feature type="region of interest" description="Disordered" evidence="6">
    <location>
        <begin position="479"/>
        <end position="498"/>
    </location>
</feature>
<feature type="transmembrane region" description="Helical" evidence="7">
    <location>
        <begin position="240"/>
        <end position="262"/>
    </location>
</feature>
<gene>
    <name evidence="10" type="ORF">D7318_08480</name>
    <name evidence="9" type="ORF">D7319_07625</name>
</gene>
<keyword evidence="11" id="KW-1185">Reference proteome</keyword>
<dbReference type="CDD" id="cd17321">
    <property type="entry name" value="MFS_MMR_MDR_like"/>
    <property type="match status" value="1"/>
</dbReference>
<protein>
    <submittedName>
        <fullName evidence="9">MFS transporter</fullName>
    </submittedName>
</protein>
<name>A0A3A9WDZ8_9ACTN</name>
<keyword evidence="5" id="KW-0046">Antibiotic resistance</keyword>
<organism evidence="9 12">
    <name type="scientific">Streptomyces radicis</name>
    <dbReference type="NCBI Taxonomy" id="1750517"/>
    <lineage>
        <taxon>Bacteria</taxon>
        <taxon>Bacillati</taxon>
        <taxon>Actinomycetota</taxon>
        <taxon>Actinomycetes</taxon>
        <taxon>Kitasatosporales</taxon>
        <taxon>Streptomycetaceae</taxon>
        <taxon>Streptomyces</taxon>
    </lineage>
</organism>
<dbReference type="Proteomes" id="UP000275024">
    <property type="component" value="Unassembled WGS sequence"/>
</dbReference>
<feature type="transmembrane region" description="Helical" evidence="7">
    <location>
        <begin position="23"/>
        <end position="43"/>
    </location>
</feature>
<keyword evidence="3 7" id="KW-1133">Transmembrane helix</keyword>
<dbReference type="Gene3D" id="1.20.1250.20">
    <property type="entry name" value="MFS general substrate transporter like domains"/>
    <property type="match status" value="1"/>
</dbReference>
<feature type="domain" description="Major facilitator superfamily (MFS) profile" evidence="8">
    <location>
        <begin position="25"/>
        <end position="478"/>
    </location>
</feature>
<dbReference type="InterPro" id="IPR020846">
    <property type="entry name" value="MFS_dom"/>
</dbReference>